<reference evidence="5" key="2">
    <citation type="submission" date="2015-06" db="UniProtKB">
        <authorList>
            <consortium name="EnsemblProtists"/>
        </authorList>
    </citation>
    <scope>IDENTIFICATION</scope>
    <source>
        <strain evidence="5">Pr102</strain>
    </source>
</reference>
<dbReference type="RefSeq" id="XP_067745691.1">
    <property type="nucleotide sequence ID" value="XM_067891324.1"/>
</dbReference>
<keyword evidence="2" id="KW-1015">Disulfide bond</keyword>
<dbReference type="GO" id="GO:0005576">
    <property type="term" value="C:extracellular region"/>
    <property type="evidence" value="ECO:0007669"/>
    <property type="project" value="InterPro"/>
</dbReference>
<evidence type="ECO:0000256" key="3">
    <source>
        <dbReference type="SAM" id="SignalP"/>
    </source>
</evidence>
<feature type="signal peptide" evidence="3">
    <location>
        <begin position="1"/>
        <end position="20"/>
    </location>
</feature>
<evidence type="ECO:0000313" key="6">
    <source>
        <dbReference type="Proteomes" id="UP000005238"/>
    </source>
</evidence>
<dbReference type="AlphaFoldDB" id="H3H2Y9"/>
<dbReference type="GeneID" id="94227132"/>
<dbReference type="PANTHER" id="PTHR33946">
    <property type="match status" value="1"/>
</dbReference>
<keyword evidence="3" id="KW-0732">Signal</keyword>
<dbReference type="EMBL" id="DS566122">
    <property type="status" value="NOT_ANNOTATED_CDS"/>
    <property type="molecule type" value="Genomic_DNA"/>
</dbReference>
<feature type="domain" description="Apple" evidence="4">
    <location>
        <begin position="62"/>
        <end position="130"/>
    </location>
</feature>
<dbReference type="OrthoDB" id="157566at2759"/>
<dbReference type="InParanoid" id="H3H2Y9"/>
<dbReference type="InterPro" id="IPR003609">
    <property type="entry name" value="Pan_app"/>
</dbReference>
<sequence>MRTLSVAVASIAVLTGLSDAACPNTSLGKCGDAAAPECCPDTSYCMPWASNYYQCLPLPSQCARQFTGYDFYGGDIKTVYGLQPGDCCATCLATSGCLAYTFVNEYSGTTACFLKAGMGQPRKVVGAMSAVIDSYTSDQDHTPKLRRLDGKSSGVQVPGLPETLDKLRLN</sequence>
<dbReference type="HOGENOM" id="CLU_130162_0_0_1"/>
<dbReference type="CDD" id="cd01100">
    <property type="entry name" value="APPLE_Factor_XI_like"/>
    <property type="match status" value="1"/>
</dbReference>
<proteinExistence type="predicted"/>
<reference evidence="6" key="1">
    <citation type="journal article" date="2006" name="Science">
        <title>Phytophthora genome sequences uncover evolutionary origins and mechanisms of pathogenesis.</title>
        <authorList>
            <person name="Tyler B.M."/>
            <person name="Tripathy S."/>
            <person name="Zhang X."/>
            <person name="Dehal P."/>
            <person name="Jiang R.H."/>
            <person name="Aerts A."/>
            <person name="Arredondo F.D."/>
            <person name="Baxter L."/>
            <person name="Bensasson D."/>
            <person name="Beynon J.L."/>
            <person name="Chapman J."/>
            <person name="Damasceno C.M."/>
            <person name="Dorrance A.E."/>
            <person name="Dou D."/>
            <person name="Dickerman A.W."/>
            <person name="Dubchak I.L."/>
            <person name="Garbelotto M."/>
            <person name="Gijzen M."/>
            <person name="Gordon S.G."/>
            <person name="Govers F."/>
            <person name="Grunwald N.J."/>
            <person name="Huang W."/>
            <person name="Ivors K.L."/>
            <person name="Jones R.W."/>
            <person name="Kamoun S."/>
            <person name="Krampis K."/>
            <person name="Lamour K.H."/>
            <person name="Lee M.K."/>
            <person name="McDonald W.H."/>
            <person name="Medina M."/>
            <person name="Meijer H.J."/>
            <person name="Nordberg E.K."/>
            <person name="Maclean D.J."/>
            <person name="Ospina-Giraldo M.D."/>
            <person name="Morris P.F."/>
            <person name="Phuntumart V."/>
            <person name="Putnam N.H."/>
            <person name="Rash S."/>
            <person name="Rose J.K."/>
            <person name="Sakihama Y."/>
            <person name="Salamov A.A."/>
            <person name="Savidor A."/>
            <person name="Scheuring C.F."/>
            <person name="Smith B.M."/>
            <person name="Sobral B.W."/>
            <person name="Terry A."/>
            <person name="Torto-Alalibo T.A."/>
            <person name="Win J."/>
            <person name="Xu Z."/>
            <person name="Zhang H."/>
            <person name="Grigoriev I.V."/>
            <person name="Rokhsar D.S."/>
            <person name="Boore J.L."/>
        </authorList>
    </citation>
    <scope>NUCLEOTIDE SEQUENCE [LARGE SCALE GENOMIC DNA]</scope>
    <source>
        <strain evidence="6">Pr102</strain>
    </source>
</reference>
<dbReference type="Gene3D" id="3.50.4.10">
    <property type="entry name" value="Hepatocyte Growth Factor"/>
    <property type="match status" value="1"/>
</dbReference>
<evidence type="ECO:0000256" key="1">
    <source>
        <dbReference type="ARBA" id="ARBA00022737"/>
    </source>
</evidence>
<dbReference type="OMA" id="CARQFTG"/>
<dbReference type="eggNOG" id="ENOG502SNPX">
    <property type="taxonomic scope" value="Eukaryota"/>
</dbReference>
<dbReference type="EnsemblProtists" id="Phyra84798">
    <property type="protein sequence ID" value="Phyra84798"/>
    <property type="gene ID" value="Phyra84798"/>
</dbReference>
<protein>
    <recommendedName>
        <fullName evidence="4">Apple domain-containing protein</fullName>
    </recommendedName>
</protein>
<organism evidence="5 6">
    <name type="scientific">Phytophthora ramorum</name>
    <name type="common">Sudden oak death agent</name>
    <dbReference type="NCBI Taxonomy" id="164328"/>
    <lineage>
        <taxon>Eukaryota</taxon>
        <taxon>Sar</taxon>
        <taxon>Stramenopiles</taxon>
        <taxon>Oomycota</taxon>
        <taxon>Peronosporomycetes</taxon>
        <taxon>Peronosporales</taxon>
        <taxon>Peronosporaceae</taxon>
        <taxon>Phytophthora</taxon>
    </lineage>
</organism>
<evidence type="ECO:0000256" key="2">
    <source>
        <dbReference type="ARBA" id="ARBA00023157"/>
    </source>
</evidence>
<keyword evidence="1" id="KW-0677">Repeat</keyword>
<dbReference type="VEuPathDB" id="FungiDB:KRP23_6165"/>
<dbReference type="PANTHER" id="PTHR33946:SF4">
    <property type="entry name" value="COAGULATION FACTOR XI"/>
    <property type="match status" value="1"/>
</dbReference>
<keyword evidence="6" id="KW-1185">Reference proteome</keyword>
<feature type="chain" id="PRO_5003586403" description="Apple domain-containing protein" evidence="3">
    <location>
        <begin position="21"/>
        <end position="170"/>
    </location>
</feature>
<evidence type="ECO:0000313" key="5">
    <source>
        <dbReference type="EnsemblProtists" id="Phyra84798"/>
    </source>
</evidence>
<accession>H3H2Y9</accession>
<dbReference type="GO" id="GO:0006508">
    <property type="term" value="P:proteolysis"/>
    <property type="evidence" value="ECO:0007669"/>
    <property type="project" value="InterPro"/>
</dbReference>
<dbReference type="InterPro" id="IPR000177">
    <property type="entry name" value="Apple"/>
</dbReference>
<dbReference type="Proteomes" id="UP000005238">
    <property type="component" value="Unassembled WGS sequence"/>
</dbReference>
<name>H3H2Y9_PHYRM</name>
<dbReference type="SMART" id="SM00223">
    <property type="entry name" value="APPLE"/>
    <property type="match status" value="1"/>
</dbReference>
<dbReference type="Pfam" id="PF14295">
    <property type="entry name" value="PAN_4"/>
    <property type="match status" value="1"/>
</dbReference>
<evidence type="ECO:0000259" key="4">
    <source>
        <dbReference type="SMART" id="SM00223"/>
    </source>
</evidence>